<organism evidence="1 2">
    <name type="scientific">Bdellovibrio bacteriovorus str. Tiberius</name>
    <dbReference type="NCBI Taxonomy" id="1069642"/>
    <lineage>
        <taxon>Bacteria</taxon>
        <taxon>Pseudomonadati</taxon>
        <taxon>Bdellovibrionota</taxon>
        <taxon>Bdellovibrionia</taxon>
        <taxon>Bdellovibrionales</taxon>
        <taxon>Pseudobdellovibrionaceae</taxon>
        <taxon>Bdellovibrio</taxon>
    </lineage>
</organism>
<dbReference type="SUPFAM" id="SSF56784">
    <property type="entry name" value="HAD-like"/>
    <property type="match status" value="1"/>
</dbReference>
<reference evidence="1 2" key="1">
    <citation type="journal article" date="2012" name="BMC Genomics">
        <title>Genome analysis of a simultaneously predatory and prey-independent, novel Bdellovibrio bacteriovorus from the River Tiber, supports in silico predictions of both ancient and recent lateral gene transfer from diverse bacteria.</title>
        <authorList>
            <person name="Hobley L."/>
            <person name="Lerner T.R."/>
            <person name="Williams L.E."/>
            <person name="Lambert C."/>
            <person name="Till R."/>
            <person name="Milner D.S."/>
            <person name="Basford S.M."/>
            <person name="Capeness M.J."/>
            <person name="Fenton A.K."/>
            <person name="Atterbury R.J."/>
            <person name="Harris M.A."/>
            <person name="Sockett R.E."/>
        </authorList>
    </citation>
    <scope>NUCLEOTIDE SEQUENCE [LARGE SCALE GENOMIC DNA]</scope>
    <source>
        <strain evidence="1 2">Tiberius</strain>
    </source>
</reference>
<dbReference type="KEGG" id="bbat:Bdt_1433"/>
<dbReference type="HOGENOM" id="CLU_052514_0_0_7"/>
<protein>
    <submittedName>
        <fullName evidence="1">Acid phosphatase</fullName>
    </submittedName>
</protein>
<gene>
    <name evidence="1" type="ORF">Bdt_1433</name>
</gene>
<dbReference type="Gene3D" id="3.40.50.1000">
    <property type="entry name" value="HAD superfamily/HAD-like"/>
    <property type="match status" value="1"/>
</dbReference>
<dbReference type="Pfam" id="PF12710">
    <property type="entry name" value="HAD"/>
    <property type="match status" value="1"/>
</dbReference>
<dbReference type="InterPro" id="IPR036412">
    <property type="entry name" value="HAD-like_sf"/>
</dbReference>
<proteinExistence type="predicted"/>
<dbReference type="InterPro" id="IPR023214">
    <property type="entry name" value="HAD_sf"/>
</dbReference>
<name>K7YMT5_BDEBC</name>
<sequence length="320" mass="36153">MAFVLVSFSVHAAGTDPLPSWHDGKLKKSIIDFVSEVTQKQSSRFVPPEDRIATFDNDGTLWSEVPTIEVEFTKNRLQEALKKNPALKKQEPYVSLLKGVPVTQLTQKQILEIFSLTHAGMSEEEFSREVREFFKTALHPKLQVPYTQAVYQPMLELLAYLRANEFTLFISSGGEISFMREVATTIYGVPSQNIIGSYFVDKLEERNGRLVAVRTSALALVNDKENKPIGILRHIGRRPIFSVGNERNGGDIAHLRFSRESTLPNFQIMINHDDEAREAAYSEKDNASLAAAKKFGFKVLSIKNDWKQVFPSQKSIAKDF</sequence>
<dbReference type="STRING" id="1069642.Bdt_1433"/>
<evidence type="ECO:0000313" key="2">
    <source>
        <dbReference type="Proteomes" id="UP000010074"/>
    </source>
</evidence>
<dbReference type="AlphaFoldDB" id="K7YMT5"/>
<dbReference type="Proteomes" id="UP000010074">
    <property type="component" value="Chromosome"/>
</dbReference>
<dbReference type="PATRIC" id="fig|1069642.3.peg.1415"/>
<accession>K7YMT5</accession>
<evidence type="ECO:0000313" key="1">
    <source>
        <dbReference type="EMBL" id="AFY01131.1"/>
    </source>
</evidence>
<dbReference type="EMBL" id="CP002930">
    <property type="protein sequence ID" value="AFY01131.1"/>
    <property type="molecule type" value="Genomic_DNA"/>
</dbReference>